<dbReference type="AlphaFoldDB" id="S5Y270"/>
<dbReference type="InterPro" id="IPR008144">
    <property type="entry name" value="Guanylate_kin-like_dom"/>
</dbReference>
<feature type="domain" description="Guanylate kinase-like" evidence="7">
    <location>
        <begin position="9"/>
        <end position="183"/>
    </location>
</feature>
<evidence type="ECO:0000256" key="3">
    <source>
        <dbReference type="ARBA" id="ARBA00022679"/>
    </source>
</evidence>
<keyword evidence="4 6" id="KW-0547">Nucleotide-binding</keyword>
<accession>S5Y270</accession>
<keyword evidence="3 6" id="KW-0808">Transferase</keyword>
<dbReference type="NCBIfam" id="TIGR02322">
    <property type="entry name" value="phosphon_PhnN"/>
    <property type="match status" value="1"/>
</dbReference>
<dbReference type="UniPathway" id="UPA00087">
    <property type="reaction ID" value="UER00175"/>
</dbReference>
<evidence type="ECO:0000256" key="1">
    <source>
        <dbReference type="ARBA" id="ARBA00000373"/>
    </source>
</evidence>
<dbReference type="KEGG" id="pami:JCM7686_2789"/>
<evidence type="ECO:0000313" key="8">
    <source>
        <dbReference type="EMBL" id="AGT09845.1"/>
    </source>
</evidence>
<organism evidence="8 9">
    <name type="scientific">Paracoccus aminophilus JCM 7686</name>
    <dbReference type="NCBI Taxonomy" id="1367847"/>
    <lineage>
        <taxon>Bacteria</taxon>
        <taxon>Pseudomonadati</taxon>
        <taxon>Pseudomonadota</taxon>
        <taxon>Alphaproteobacteria</taxon>
        <taxon>Rhodobacterales</taxon>
        <taxon>Paracoccaceae</taxon>
        <taxon>Paracoccus</taxon>
    </lineage>
</organism>
<dbReference type="GO" id="GO:0019634">
    <property type="term" value="P:organic phosphonate metabolic process"/>
    <property type="evidence" value="ECO:0007669"/>
    <property type="project" value="UniProtKB-UniRule"/>
</dbReference>
<keyword evidence="9" id="KW-1185">Reference proteome</keyword>
<evidence type="ECO:0000256" key="2">
    <source>
        <dbReference type="ARBA" id="ARBA00005069"/>
    </source>
</evidence>
<dbReference type="SUPFAM" id="SSF52540">
    <property type="entry name" value="P-loop containing nucleoside triphosphate hydrolases"/>
    <property type="match status" value="1"/>
</dbReference>
<dbReference type="EMBL" id="CP006650">
    <property type="protein sequence ID" value="AGT09845.1"/>
    <property type="molecule type" value="Genomic_DNA"/>
</dbReference>
<gene>
    <name evidence="6" type="primary">phnN</name>
    <name evidence="8" type="ORF">JCM7686_2789</name>
</gene>
<feature type="binding site" evidence="6">
    <location>
        <begin position="16"/>
        <end position="23"/>
    </location>
    <ligand>
        <name>ATP</name>
        <dbReference type="ChEBI" id="CHEBI:30616"/>
    </ligand>
</feature>
<dbReference type="eggNOG" id="COG3709">
    <property type="taxonomic scope" value="Bacteria"/>
</dbReference>
<comment type="function">
    <text evidence="6">Catalyzes the phosphorylation of ribose 1,5-bisphosphate to 5-phospho-D-ribosyl alpha-1-diphosphate (PRPP).</text>
</comment>
<dbReference type="InterPro" id="IPR012699">
    <property type="entry name" value="PhnN"/>
</dbReference>
<comment type="similarity">
    <text evidence="6">Belongs to the ribose 1,5-bisphosphokinase family.</text>
</comment>
<comment type="catalytic activity">
    <reaction evidence="1 6">
        <text>alpha-D-ribose 1,5-bisphosphate + ATP = 5-phospho-alpha-D-ribose 1-diphosphate + ADP</text>
        <dbReference type="Rhea" id="RHEA:20109"/>
        <dbReference type="ChEBI" id="CHEBI:30616"/>
        <dbReference type="ChEBI" id="CHEBI:58017"/>
        <dbReference type="ChEBI" id="CHEBI:68688"/>
        <dbReference type="ChEBI" id="CHEBI:456216"/>
        <dbReference type="EC" id="2.7.4.23"/>
    </reaction>
</comment>
<comment type="pathway">
    <text evidence="2 6">Metabolic intermediate biosynthesis; 5-phospho-alpha-D-ribose 1-diphosphate biosynthesis; 5-phospho-alpha-D-ribose 1-diphosphate from D-ribose 5-phosphate (route II): step 3/3.</text>
</comment>
<dbReference type="Gene3D" id="3.40.50.300">
    <property type="entry name" value="P-loop containing nucleotide triphosphate hydrolases"/>
    <property type="match status" value="1"/>
</dbReference>
<keyword evidence="5 6" id="KW-0067">ATP-binding</keyword>
<dbReference type="GO" id="GO:0005524">
    <property type="term" value="F:ATP binding"/>
    <property type="evidence" value="ECO:0007669"/>
    <property type="project" value="UniProtKB-KW"/>
</dbReference>
<evidence type="ECO:0000256" key="6">
    <source>
        <dbReference type="HAMAP-Rule" id="MF_00836"/>
    </source>
</evidence>
<dbReference type="OrthoDB" id="341217at2"/>
<dbReference type="InterPro" id="IPR027417">
    <property type="entry name" value="P-loop_NTPase"/>
</dbReference>
<reference evidence="8 9" key="1">
    <citation type="journal article" date="2014" name="BMC Genomics">
        <title>Architecture and functions of a multipartite genome of the methylotrophic bacterium Paracoccus aminophilus JCM 7686, containing primary and secondary chromids.</title>
        <authorList>
            <person name="Dziewit L."/>
            <person name="Czarnecki J."/>
            <person name="Wibberg D."/>
            <person name="Radlinska M."/>
            <person name="Mrozek P."/>
            <person name="Szymczak M."/>
            <person name="Schluter A."/>
            <person name="Puhler A."/>
            <person name="Bartosik D."/>
        </authorList>
    </citation>
    <scope>NUCLEOTIDE SEQUENCE [LARGE SCALE GENOMIC DNA]</scope>
    <source>
        <strain evidence="8">JCM 7686</strain>
    </source>
</reference>
<dbReference type="HOGENOM" id="CLU_102477_0_0_5"/>
<protein>
    <recommendedName>
        <fullName evidence="6">Ribose 1,5-bisphosphate phosphokinase PhnN</fullName>
        <ecNumber evidence="6">2.7.4.23</ecNumber>
    </recommendedName>
    <alternativeName>
        <fullName evidence="6">Ribose 1,5-bisphosphokinase</fullName>
    </alternativeName>
</protein>
<dbReference type="GO" id="GO:0033863">
    <property type="term" value="F:ribose 1,5-bisphosphate phosphokinase activity"/>
    <property type="evidence" value="ECO:0007669"/>
    <property type="project" value="UniProtKB-UniRule"/>
</dbReference>
<dbReference type="PATRIC" id="fig|1367847.3.peg.2795"/>
<name>S5Y270_PARAH</name>
<evidence type="ECO:0000256" key="4">
    <source>
        <dbReference type="ARBA" id="ARBA00022741"/>
    </source>
</evidence>
<dbReference type="Proteomes" id="UP000015480">
    <property type="component" value="Chromosome"/>
</dbReference>
<proteinExistence type="inferred from homology"/>
<dbReference type="InterPro" id="IPR008145">
    <property type="entry name" value="GK/Ca_channel_bsu"/>
</dbReference>
<dbReference type="PROSITE" id="PS50052">
    <property type="entry name" value="GUANYLATE_KINASE_2"/>
    <property type="match status" value="1"/>
</dbReference>
<dbReference type="SMART" id="SM00072">
    <property type="entry name" value="GuKc"/>
    <property type="match status" value="1"/>
</dbReference>
<dbReference type="EC" id="2.7.4.23" evidence="6"/>
<sequence>MTGAAQETGLAIAVVGPSGAGKDTLMAAALARDPRLHLARRVITRPADAGGEEFEAASVADFEARRAAGDFALSWWAHGLFYGIPASVRQEVAEGRIVLMNLSRGALAEAAALFPRFLTLYIHARPEILAARLAARGRESGEDLAARIRRAGQWAEGLAVPVTTIDNSDGIDPALEQFMSAIRKALK</sequence>
<dbReference type="HAMAP" id="MF_00836">
    <property type="entry name" value="PhnN"/>
    <property type="match status" value="1"/>
</dbReference>
<dbReference type="STRING" id="1367847.JCM7686_2789"/>
<evidence type="ECO:0000256" key="5">
    <source>
        <dbReference type="ARBA" id="ARBA00022840"/>
    </source>
</evidence>
<evidence type="ECO:0000313" key="9">
    <source>
        <dbReference type="Proteomes" id="UP000015480"/>
    </source>
</evidence>
<dbReference type="RefSeq" id="WP_020951483.1">
    <property type="nucleotide sequence ID" value="NC_022041.1"/>
</dbReference>
<dbReference type="GO" id="GO:0006015">
    <property type="term" value="P:5-phosphoribose 1-diphosphate biosynthetic process"/>
    <property type="evidence" value="ECO:0007669"/>
    <property type="project" value="UniProtKB-UniRule"/>
</dbReference>
<evidence type="ECO:0000259" key="7">
    <source>
        <dbReference type="PROSITE" id="PS50052"/>
    </source>
</evidence>